<dbReference type="Gene3D" id="3.30.70.100">
    <property type="match status" value="1"/>
</dbReference>
<comment type="caution">
    <text evidence="2">The sequence shown here is derived from an EMBL/GenBank/DDBJ whole genome shotgun (WGS) entry which is preliminary data.</text>
</comment>
<dbReference type="OrthoDB" id="9808130at2"/>
<dbReference type="AlphaFoldDB" id="A0A7C8LE35"/>
<reference evidence="2 3" key="1">
    <citation type="submission" date="2019-12" db="EMBL/GenBank/DDBJ databases">
        <title>Defluviitalea raffinosedens, isolated from a biogas fermenter, genome sequencing and characterization.</title>
        <authorList>
            <person name="Rettenmaier R."/>
            <person name="Schneider M."/>
            <person name="Neuhaus K."/>
            <person name="Liebl W."/>
            <person name="Zverlov V."/>
        </authorList>
    </citation>
    <scope>NUCLEOTIDE SEQUENCE [LARGE SCALE GENOMIC DNA]</scope>
    <source>
        <strain evidence="2 3">249c-K6</strain>
    </source>
</reference>
<keyword evidence="3" id="KW-1185">Reference proteome</keyword>
<dbReference type="RefSeq" id="WP_158739907.1">
    <property type="nucleotide sequence ID" value="NZ_JAFBEP010000001.1"/>
</dbReference>
<evidence type="ECO:0000259" key="1">
    <source>
        <dbReference type="PROSITE" id="PS51502"/>
    </source>
</evidence>
<gene>
    <name evidence="2" type="ORF">GND95_05825</name>
</gene>
<dbReference type="PROSITE" id="PS51502">
    <property type="entry name" value="S_R_A_B_BARREL"/>
    <property type="match status" value="1"/>
</dbReference>
<protein>
    <submittedName>
        <fullName evidence="2">Dabb family protein</fullName>
    </submittedName>
</protein>
<dbReference type="PANTHER" id="PTHR37832">
    <property type="entry name" value="BLL2683 PROTEIN"/>
    <property type="match status" value="1"/>
</dbReference>
<dbReference type="SUPFAM" id="SSF54909">
    <property type="entry name" value="Dimeric alpha+beta barrel"/>
    <property type="match status" value="1"/>
</dbReference>
<evidence type="ECO:0000313" key="3">
    <source>
        <dbReference type="Proteomes" id="UP000483018"/>
    </source>
</evidence>
<dbReference type="PANTHER" id="PTHR37832:SF1">
    <property type="entry name" value="STRESS-RESPONSE A_B BARREL DOMAIN-CONTAINING PROTEIN"/>
    <property type="match status" value="1"/>
</dbReference>
<dbReference type="SMART" id="SM00886">
    <property type="entry name" value="Dabb"/>
    <property type="match status" value="1"/>
</dbReference>
<dbReference type="EMBL" id="WSLF01000003">
    <property type="protein sequence ID" value="KAE9635661.1"/>
    <property type="molecule type" value="Genomic_DNA"/>
</dbReference>
<dbReference type="Pfam" id="PF07876">
    <property type="entry name" value="Dabb"/>
    <property type="match status" value="1"/>
</dbReference>
<evidence type="ECO:0000313" key="2">
    <source>
        <dbReference type="EMBL" id="KAE9635661.1"/>
    </source>
</evidence>
<organism evidence="2 3">
    <name type="scientific">Defluviitalea raffinosedens</name>
    <dbReference type="NCBI Taxonomy" id="1450156"/>
    <lineage>
        <taxon>Bacteria</taxon>
        <taxon>Bacillati</taxon>
        <taxon>Bacillota</taxon>
        <taxon>Clostridia</taxon>
        <taxon>Lachnospirales</taxon>
        <taxon>Defluviitaleaceae</taxon>
        <taxon>Defluviitalea</taxon>
    </lineage>
</organism>
<dbReference type="Proteomes" id="UP000483018">
    <property type="component" value="Unassembled WGS sequence"/>
</dbReference>
<accession>A0A7C8LE35</accession>
<feature type="domain" description="Stress-response A/B barrel" evidence="1">
    <location>
        <begin position="2"/>
        <end position="98"/>
    </location>
</feature>
<dbReference type="InterPro" id="IPR011008">
    <property type="entry name" value="Dimeric_a/b-barrel"/>
</dbReference>
<proteinExistence type="predicted"/>
<sequence>MVKHIVMWRLKEASDFGSKEEIAKEAKIRLEGLKDKIKEIVSIEVGINFNPSDMAYDLVLYSEFKSKEDLDTYQEHPEHLKVATFIRANIVSRAVVDYEI</sequence>
<name>A0A7C8LE35_9FIRM</name>
<dbReference type="InterPro" id="IPR013097">
    <property type="entry name" value="Dabb"/>
</dbReference>